<protein>
    <submittedName>
        <fullName evidence="6">HTH-type transcriptional repressor ComR</fullName>
    </submittedName>
</protein>
<feature type="DNA-binding region" description="H-T-H motif" evidence="4">
    <location>
        <begin position="29"/>
        <end position="48"/>
    </location>
</feature>
<dbReference type="Proteomes" id="UP000193307">
    <property type="component" value="Unassembled WGS sequence"/>
</dbReference>
<evidence type="ECO:0000259" key="5">
    <source>
        <dbReference type="PROSITE" id="PS50977"/>
    </source>
</evidence>
<dbReference type="GO" id="GO:0003677">
    <property type="term" value="F:DNA binding"/>
    <property type="evidence" value="ECO:0007669"/>
    <property type="project" value="UniProtKB-UniRule"/>
</dbReference>
<dbReference type="Pfam" id="PF00440">
    <property type="entry name" value="TetR_N"/>
    <property type="match status" value="1"/>
</dbReference>
<sequence length="199" mass="21880">MARAANYDRDGALDAAMILFWRKGYHATSLKDLEAALHMKPGSIYAAFESKENLYLLAIERYFEASLKGFRAEMSKAVTPLAGLAAQFQNYANLAQEDSSRQACMLMKTVVDTASTDPKIAAASLRYLDQMCGEFAEAFEAARAAGQLPCDADPMRLARRFQANISALRVELLRKTPQDDISKLAADMAKETMALGISH</sequence>
<dbReference type="PANTHER" id="PTHR47506:SF10">
    <property type="entry name" value="TRANSCRIPTIONAL REGULATORY PROTEIN"/>
    <property type="match status" value="1"/>
</dbReference>
<dbReference type="Gene3D" id="1.10.357.10">
    <property type="entry name" value="Tetracycline Repressor, domain 2"/>
    <property type="match status" value="1"/>
</dbReference>
<gene>
    <name evidence="6" type="primary">comR_1</name>
    <name evidence="6" type="ORF">PAM7971_01103</name>
</gene>
<dbReference type="Gene3D" id="1.10.10.60">
    <property type="entry name" value="Homeodomain-like"/>
    <property type="match status" value="1"/>
</dbReference>
<keyword evidence="3" id="KW-0804">Transcription</keyword>
<dbReference type="Pfam" id="PF16925">
    <property type="entry name" value="TetR_C_13"/>
    <property type="match status" value="1"/>
</dbReference>
<proteinExistence type="predicted"/>
<organism evidence="6 7">
    <name type="scientific">Pacificibacter marinus</name>
    <dbReference type="NCBI Taxonomy" id="658057"/>
    <lineage>
        <taxon>Bacteria</taxon>
        <taxon>Pseudomonadati</taxon>
        <taxon>Pseudomonadota</taxon>
        <taxon>Alphaproteobacteria</taxon>
        <taxon>Rhodobacterales</taxon>
        <taxon>Roseobacteraceae</taxon>
        <taxon>Pacificibacter</taxon>
    </lineage>
</organism>
<keyword evidence="1" id="KW-0805">Transcription regulation</keyword>
<evidence type="ECO:0000313" key="6">
    <source>
        <dbReference type="EMBL" id="SLN29579.1"/>
    </source>
</evidence>
<feature type="domain" description="HTH tetR-type" evidence="5">
    <location>
        <begin position="6"/>
        <end position="66"/>
    </location>
</feature>
<evidence type="ECO:0000256" key="4">
    <source>
        <dbReference type="PROSITE-ProRule" id="PRU00335"/>
    </source>
</evidence>
<dbReference type="InterPro" id="IPR036271">
    <property type="entry name" value="Tet_transcr_reg_TetR-rel_C_sf"/>
</dbReference>
<dbReference type="SUPFAM" id="SSF48498">
    <property type="entry name" value="Tetracyclin repressor-like, C-terminal domain"/>
    <property type="match status" value="1"/>
</dbReference>
<name>A0A1Y5S4G4_9RHOB</name>
<dbReference type="PANTHER" id="PTHR47506">
    <property type="entry name" value="TRANSCRIPTIONAL REGULATORY PROTEIN"/>
    <property type="match status" value="1"/>
</dbReference>
<dbReference type="OrthoDB" id="9779746at2"/>
<evidence type="ECO:0000313" key="7">
    <source>
        <dbReference type="Proteomes" id="UP000193307"/>
    </source>
</evidence>
<dbReference type="AlphaFoldDB" id="A0A1Y5S4G4"/>
<keyword evidence="7" id="KW-1185">Reference proteome</keyword>
<keyword evidence="2 4" id="KW-0238">DNA-binding</keyword>
<dbReference type="SUPFAM" id="SSF46689">
    <property type="entry name" value="Homeodomain-like"/>
    <property type="match status" value="1"/>
</dbReference>
<dbReference type="InterPro" id="IPR001647">
    <property type="entry name" value="HTH_TetR"/>
</dbReference>
<dbReference type="InterPro" id="IPR011075">
    <property type="entry name" value="TetR_C"/>
</dbReference>
<dbReference type="RefSeq" id="WP_085848008.1">
    <property type="nucleotide sequence ID" value="NZ_FNZV01000008.1"/>
</dbReference>
<evidence type="ECO:0000256" key="3">
    <source>
        <dbReference type="ARBA" id="ARBA00023163"/>
    </source>
</evidence>
<dbReference type="PROSITE" id="PS50977">
    <property type="entry name" value="HTH_TETR_2"/>
    <property type="match status" value="1"/>
</dbReference>
<dbReference type="InterPro" id="IPR009057">
    <property type="entry name" value="Homeodomain-like_sf"/>
</dbReference>
<evidence type="ECO:0000256" key="2">
    <source>
        <dbReference type="ARBA" id="ARBA00023125"/>
    </source>
</evidence>
<accession>A0A1Y5S4G4</accession>
<evidence type="ECO:0000256" key="1">
    <source>
        <dbReference type="ARBA" id="ARBA00023015"/>
    </source>
</evidence>
<dbReference type="EMBL" id="FWFW01000003">
    <property type="protein sequence ID" value="SLN29579.1"/>
    <property type="molecule type" value="Genomic_DNA"/>
</dbReference>
<reference evidence="6 7" key="1">
    <citation type="submission" date="2017-03" db="EMBL/GenBank/DDBJ databases">
        <authorList>
            <person name="Afonso C.L."/>
            <person name="Miller P.J."/>
            <person name="Scott M.A."/>
            <person name="Spackman E."/>
            <person name="Goraichik I."/>
            <person name="Dimitrov K.M."/>
            <person name="Suarez D.L."/>
            <person name="Swayne D.E."/>
        </authorList>
    </citation>
    <scope>NUCLEOTIDE SEQUENCE [LARGE SCALE GENOMIC DNA]</scope>
    <source>
        <strain evidence="6 7">CECT 7971</strain>
    </source>
</reference>
<dbReference type="STRING" id="658057.SAMN04488032_108204"/>